<accession>A0A380GNZ4</accession>
<dbReference type="EMBL" id="UHDS01000001">
    <property type="protein sequence ID" value="SUM55400.1"/>
    <property type="molecule type" value="Genomic_DNA"/>
</dbReference>
<sequence length="49" mass="5776">METYGWTLTEVKEQPYFQLLDILNGDDKKEKQKEEQEVITGRNLAKLFG</sequence>
<name>A0A380GNZ4_9STAP</name>
<organism evidence="1 2">
    <name type="scientific">Staphylococcus nepalensis</name>
    <dbReference type="NCBI Taxonomy" id="214473"/>
    <lineage>
        <taxon>Bacteria</taxon>
        <taxon>Bacillati</taxon>
        <taxon>Bacillota</taxon>
        <taxon>Bacilli</taxon>
        <taxon>Bacillales</taxon>
        <taxon>Staphylococcaceae</taxon>
        <taxon>Staphylococcus</taxon>
    </lineage>
</organism>
<evidence type="ECO:0000313" key="2">
    <source>
        <dbReference type="Proteomes" id="UP000254412"/>
    </source>
</evidence>
<protein>
    <submittedName>
        <fullName evidence="1">Putative gp49</fullName>
    </submittedName>
</protein>
<dbReference type="Proteomes" id="UP000254412">
    <property type="component" value="Unassembled WGS sequence"/>
</dbReference>
<dbReference type="RefSeq" id="WP_170006809.1">
    <property type="nucleotide sequence ID" value="NZ_BMCF01000004.1"/>
</dbReference>
<proteinExistence type="predicted"/>
<dbReference type="AlphaFoldDB" id="A0A380GNZ4"/>
<reference evidence="1 2" key="1">
    <citation type="submission" date="2018-06" db="EMBL/GenBank/DDBJ databases">
        <authorList>
            <consortium name="Pathogen Informatics"/>
            <person name="Doyle S."/>
        </authorList>
    </citation>
    <scope>NUCLEOTIDE SEQUENCE [LARGE SCALE GENOMIC DNA]</scope>
    <source>
        <strain evidence="1 2">NCTC13834</strain>
    </source>
</reference>
<evidence type="ECO:0000313" key="1">
    <source>
        <dbReference type="EMBL" id="SUM55400.1"/>
    </source>
</evidence>
<gene>
    <name evidence="1" type="ORF">NCTC13834_01764</name>
</gene>